<dbReference type="STRING" id="67344.SAMN05216505_110130"/>
<dbReference type="EMBL" id="FMZK01000010">
    <property type="protein sequence ID" value="SDD66025.1"/>
    <property type="molecule type" value="Genomic_DNA"/>
</dbReference>
<protein>
    <submittedName>
        <fullName evidence="2">Uncharacterized protein</fullName>
    </submittedName>
</protein>
<feature type="region of interest" description="Disordered" evidence="1">
    <location>
        <begin position="1"/>
        <end position="34"/>
    </location>
</feature>
<dbReference type="AlphaFoldDB" id="A0A1G6WLU7"/>
<gene>
    <name evidence="2" type="ORF">SAMN05216505_110130</name>
</gene>
<organism evidence="2 3">
    <name type="scientific">Streptomyces prasinopilosus</name>
    <dbReference type="NCBI Taxonomy" id="67344"/>
    <lineage>
        <taxon>Bacteria</taxon>
        <taxon>Bacillati</taxon>
        <taxon>Actinomycetota</taxon>
        <taxon>Actinomycetes</taxon>
        <taxon>Kitasatosporales</taxon>
        <taxon>Streptomycetaceae</taxon>
        <taxon>Streptomyces</taxon>
    </lineage>
</organism>
<reference evidence="3" key="1">
    <citation type="submission" date="2016-10" db="EMBL/GenBank/DDBJ databases">
        <authorList>
            <person name="Varghese N."/>
            <person name="Submissions S."/>
        </authorList>
    </citation>
    <scope>NUCLEOTIDE SEQUENCE [LARGE SCALE GENOMIC DNA]</scope>
    <source>
        <strain evidence="3">CGMCC 4.3504</strain>
    </source>
</reference>
<evidence type="ECO:0000256" key="1">
    <source>
        <dbReference type="SAM" id="MobiDB-lite"/>
    </source>
</evidence>
<name>A0A1G6WLU7_9ACTN</name>
<evidence type="ECO:0000313" key="2">
    <source>
        <dbReference type="EMBL" id="SDD66025.1"/>
    </source>
</evidence>
<sequence>MNPAGSGILVRHPSDNDTGEPVQPTREQINNSSL</sequence>
<keyword evidence="3" id="KW-1185">Reference proteome</keyword>
<dbReference type="Proteomes" id="UP000182100">
    <property type="component" value="Unassembled WGS sequence"/>
</dbReference>
<evidence type="ECO:0000313" key="3">
    <source>
        <dbReference type="Proteomes" id="UP000182100"/>
    </source>
</evidence>
<feature type="compositionally biased region" description="Polar residues" evidence="1">
    <location>
        <begin position="25"/>
        <end position="34"/>
    </location>
</feature>
<proteinExistence type="predicted"/>
<accession>A0A1G6WLU7</accession>